<comment type="catalytic activity">
    <reaction evidence="1">
        <text>Endohydrolysis of (1-&gt;4)-beta-D-glucosidic linkages in cellulose, lichenin and cereal beta-D-glucans.</text>
        <dbReference type="EC" id="3.2.1.4"/>
    </reaction>
</comment>
<dbReference type="Proteomes" id="UP000177515">
    <property type="component" value="Chromosome 2"/>
</dbReference>
<evidence type="ECO:0000256" key="1">
    <source>
        <dbReference type="ARBA" id="ARBA00000966"/>
    </source>
</evidence>
<dbReference type="PROSITE" id="PS51318">
    <property type="entry name" value="TAT"/>
    <property type="match status" value="1"/>
</dbReference>
<dbReference type="PRINTS" id="PR00735">
    <property type="entry name" value="GLHYDRLASE8"/>
</dbReference>
<dbReference type="Pfam" id="PF01270">
    <property type="entry name" value="Glyco_hydro_8"/>
    <property type="match status" value="2"/>
</dbReference>
<evidence type="ECO:0000256" key="6">
    <source>
        <dbReference type="ARBA" id="ARBA00023295"/>
    </source>
</evidence>
<comment type="similarity">
    <text evidence="2">Belongs to the glycosyl hydrolase 8 (cellulase D) family.</text>
</comment>
<keyword evidence="5" id="KW-0136">Cellulose degradation</keyword>
<evidence type="ECO:0000256" key="4">
    <source>
        <dbReference type="ARBA" id="ARBA00022801"/>
    </source>
</evidence>
<evidence type="ECO:0000313" key="10">
    <source>
        <dbReference type="EMBL" id="AOZ09288.1"/>
    </source>
</evidence>
<dbReference type="EC" id="3.2.1.4" evidence="3"/>
<dbReference type="InterPro" id="IPR012341">
    <property type="entry name" value="6hp_glycosidase-like_sf"/>
</dbReference>
<gene>
    <name evidence="10" type="ORF">BKK80_26175</name>
</gene>
<dbReference type="InterPro" id="IPR006311">
    <property type="entry name" value="TAT_signal"/>
</dbReference>
<name>A0ABM6FC15_9BURK</name>
<dbReference type="EMBL" id="CP017755">
    <property type="protein sequence ID" value="AOZ09288.1"/>
    <property type="molecule type" value="Genomic_DNA"/>
</dbReference>
<feature type="compositionally biased region" description="Basic and acidic residues" evidence="8">
    <location>
        <begin position="197"/>
        <end position="223"/>
    </location>
</feature>
<evidence type="ECO:0000256" key="5">
    <source>
        <dbReference type="ARBA" id="ARBA00023001"/>
    </source>
</evidence>
<evidence type="ECO:0000256" key="3">
    <source>
        <dbReference type="ARBA" id="ARBA00012601"/>
    </source>
</evidence>
<evidence type="ECO:0000256" key="8">
    <source>
        <dbReference type="SAM" id="MobiDB-lite"/>
    </source>
</evidence>
<keyword evidence="4" id="KW-0378">Hydrolase</keyword>
<proteinExistence type="inferred from homology"/>
<feature type="region of interest" description="Disordered" evidence="8">
    <location>
        <begin position="191"/>
        <end position="223"/>
    </location>
</feature>
<dbReference type="InterPro" id="IPR008928">
    <property type="entry name" value="6-hairpin_glycosidase_sf"/>
</dbReference>
<dbReference type="InterPro" id="IPR002037">
    <property type="entry name" value="Glyco_hydro_8"/>
</dbReference>
<sequence length="431" mass="45688">MRHAAFAARRRLLGWLGSLGAAPLLGALPRPAQAAAQVAPQACDWPLYRQFLARLVQDDGRVIDPSTPEQHSTSEGQSYGMVFALIANDRATFDRLWQWSVANLGAGDLATRLPAWRWGRRSDGSWGVIDANSASDADLWFAYALLEGARLWKQPRYATAARALLKQVAAQEVGSLPGFGTMLLPGPQGFMTGGPKPADKAEAASAAKDDGKGGARSDAKSDAPRQWRLNASYLPVPVLRRLAAADGAGPWATLAVQAGRFITAVARRGIVPDWSAYASPGGFGTDAVKGDVSSYDAIRVYLWSGMTPRADAAGRAIRQALAPHAQRMAGLAAPPERMHADSGALEGEGPLGFSAALLPFLAAAGSSGLAAQRSRAQGLADPVHQQRAPATYYDTVLGLFGLGYDEGRYRFAPSGQLELQWEKACRSAAAK</sequence>
<evidence type="ECO:0000256" key="2">
    <source>
        <dbReference type="ARBA" id="ARBA00009209"/>
    </source>
</evidence>
<accession>A0ABM6FC15</accession>
<feature type="signal peptide" evidence="9">
    <location>
        <begin position="1"/>
        <end position="34"/>
    </location>
</feature>
<feature type="chain" id="PRO_5045198201" description="cellulase" evidence="9">
    <location>
        <begin position="35"/>
        <end position="431"/>
    </location>
</feature>
<keyword evidence="7" id="KW-0624">Polysaccharide degradation</keyword>
<keyword evidence="7" id="KW-0119">Carbohydrate metabolism</keyword>
<evidence type="ECO:0000256" key="9">
    <source>
        <dbReference type="SAM" id="SignalP"/>
    </source>
</evidence>
<keyword evidence="9" id="KW-0732">Signal</keyword>
<dbReference type="RefSeq" id="WP_071071897.1">
    <property type="nucleotide sequence ID" value="NZ_CP017755.1"/>
</dbReference>
<evidence type="ECO:0000256" key="7">
    <source>
        <dbReference type="ARBA" id="ARBA00023326"/>
    </source>
</evidence>
<keyword evidence="11" id="KW-1185">Reference proteome</keyword>
<dbReference type="SUPFAM" id="SSF48208">
    <property type="entry name" value="Six-hairpin glycosidases"/>
    <property type="match status" value="1"/>
</dbReference>
<dbReference type="Gene3D" id="1.50.10.10">
    <property type="match status" value="1"/>
</dbReference>
<organism evidence="10 11">
    <name type="scientific">Cupriavidus malaysiensis</name>
    <dbReference type="NCBI Taxonomy" id="367825"/>
    <lineage>
        <taxon>Bacteria</taxon>
        <taxon>Pseudomonadati</taxon>
        <taxon>Pseudomonadota</taxon>
        <taxon>Betaproteobacteria</taxon>
        <taxon>Burkholderiales</taxon>
        <taxon>Burkholderiaceae</taxon>
        <taxon>Cupriavidus</taxon>
    </lineage>
</organism>
<evidence type="ECO:0000313" key="11">
    <source>
        <dbReference type="Proteomes" id="UP000177515"/>
    </source>
</evidence>
<reference evidence="10 11" key="1">
    <citation type="submission" date="2016-10" db="EMBL/GenBank/DDBJ databases">
        <title>Complete genome sequences of three Cupriavidus strains isolated from various Malaysian environments.</title>
        <authorList>
            <person name="Abdullah A.A.-A."/>
            <person name="Shafie N.A.H."/>
            <person name="Lau N.S."/>
        </authorList>
    </citation>
    <scope>NUCLEOTIDE SEQUENCE [LARGE SCALE GENOMIC DNA]</scope>
    <source>
        <strain evidence="10 11">USMAA1020</strain>
    </source>
</reference>
<keyword evidence="6" id="KW-0326">Glycosidase</keyword>
<protein>
    <recommendedName>
        <fullName evidence="3">cellulase</fullName>
        <ecNumber evidence="3">3.2.1.4</ecNumber>
    </recommendedName>
</protein>